<dbReference type="GO" id="GO:0005730">
    <property type="term" value="C:nucleolus"/>
    <property type="evidence" value="ECO:0007669"/>
    <property type="project" value="UniProtKB-SubCell"/>
</dbReference>
<dbReference type="InterPro" id="IPR016903">
    <property type="entry name" value="Nucleolar_cplx-assoc_3"/>
</dbReference>
<dbReference type="OMA" id="HYCPQVR"/>
<dbReference type="GO" id="GO:0003682">
    <property type="term" value="F:chromatin binding"/>
    <property type="evidence" value="ECO:0007669"/>
    <property type="project" value="TreeGrafter"/>
</dbReference>
<organism evidence="11 12">
    <name type="scientific">Orchesella cincta</name>
    <name type="common">Springtail</name>
    <name type="synonym">Podura cincta</name>
    <dbReference type="NCBI Taxonomy" id="48709"/>
    <lineage>
        <taxon>Eukaryota</taxon>
        <taxon>Metazoa</taxon>
        <taxon>Ecdysozoa</taxon>
        <taxon>Arthropoda</taxon>
        <taxon>Hexapoda</taxon>
        <taxon>Collembola</taxon>
        <taxon>Entomobryomorpha</taxon>
        <taxon>Entomobryoidea</taxon>
        <taxon>Orchesellidae</taxon>
        <taxon>Orchesellinae</taxon>
        <taxon>Orchesella</taxon>
    </lineage>
</organism>
<evidence type="ECO:0000256" key="8">
    <source>
        <dbReference type="SAM" id="MobiDB-lite"/>
    </source>
</evidence>
<feature type="region of interest" description="Disordered" evidence="8">
    <location>
        <begin position="22"/>
        <end position="49"/>
    </location>
</feature>
<dbReference type="InterPro" id="IPR011501">
    <property type="entry name" value="Noc3_N"/>
</dbReference>
<feature type="coiled-coil region" evidence="7">
    <location>
        <begin position="378"/>
        <end position="405"/>
    </location>
</feature>
<evidence type="ECO:0000313" key="11">
    <source>
        <dbReference type="EMBL" id="ODN00852.1"/>
    </source>
</evidence>
<dbReference type="PANTHER" id="PTHR14428:SF5">
    <property type="entry name" value="NUCLEOLAR COMPLEX PROTEIN 3 HOMOLOG"/>
    <property type="match status" value="1"/>
</dbReference>
<dbReference type="GO" id="GO:0006270">
    <property type="term" value="P:DNA replication initiation"/>
    <property type="evidence" value="ECO:0007669"/>
    <property type="project" value="TreeGrafter"/>
</dbReference>
<dbReference type="Proteomes" id="UP000094527">
    <property type="component" value="Unassembled WGS sequence"/>
</dbReference>
<proteinExistence type="inferred from homology"/>
<keyword evidence="3 7" id="KW-0175">Coiled coil</keyword>
<evidence type="ECO:0000259" key="10">
    <source>
        <dbReference type="Pfam" id="PF07540"/>
    </source>
</evidence>
<keyword evidence="12" id="KW-1185">Reference proteome</keyword>
<evidence type="ECO:0000256" key="5">
    <source>
        <dbReference type="ARBA" id="ARBA00032701"/>
    </source>
</evidence>
<evidence type="ECO:0000256" key="3">
    <source>
        <dbReference type="ARBA" id="ARBA00023054"/>
    </source>
</evidence>
<dbReference type="OrthoDB" id="10263597at2759"/>
<comment type="similarity">
    <text evidence="2">Belongs to the CBF/MAK21 family.</text>
</comment>
<accession>A0A1D2N6K0</accession>
<dbReference type="Pfam" id="PF03914">
    <property type="entry name" value="CBF"/>
    <property type="match status" value="1"/>
</dbReference>
<dbReference type="Pfam" id="PF07540">
    <property type="entry name" value="NOC3p"/>
    <property type="match status" value="1"/>
</dbReference>
<sequence length="707" mass="80402">MIPEEDLPHLRKENFRNTFYLVGKGKSGGQESDSWQRKKGKKQTEEDVNDDLELEYEEKFMQAKERMAMEKTLLPIKTKKGFHYPTAPVQIQEVEVTETPATKPTKKTEGLDSDDEYENAPEVTTAMLLARRNRKLGEYKVRIGVLSSAFLEDPENRLQNLEGLLAFMDTKEASVSLFVRKIAALSLQAIFKDVLPLYPIKHTTGDGVKLKKDTRQLQSYEAGLLKKYRMYMQKLEKFVTQFCPKRAKNNLSEAESKLGKIALMCMCRMLESHPYFNLSVNIVNFIVPMLNHWCAAVRESVTNTIKTIFRIDKRGEISYEVVRRINILIKSKFKSGSGHIRKDVLDVLLALRIKEADLEKEKEEEANPGGRKMTFEQRKMLSKRQRKKAKELVQLEKELLEASAEESKSRKSHFLTEITKSVFTIYFRALKTSPRSQILSSVLEGLSKFAHVINIDYFGDLLKVLQGILSDHEVQERQFLLCISTVLAVLDGQGSALTMDPAAFHKHLYNCLINLRCGKLQSNTGLALRCVRLASGRKKLPAPRAVAFAKRLATLALQVEHHDAVATVQQLKHVMRLHPNCSVLLDCEGAGASGVYLPELEDPDHCCAQSSTLWEVIPLMSHYHPWVSTAAMGVIESEKSMLPGQVAQMSPELIADSFDTLDMEFTPKLRTPNVDTKPRKYRPRSIIFKPKTEYFAQFDGMELTKPE</sequence>
<keyword evidence="4" id="KW-0539">Nucleus</keyword>
<name>A0A1D2N6K0_ORCCI</name>
<dbReference type="InterPro" id="IPR016024">
    <property type="entry name" value="ARM-type_fold"/>
</dbReference>
<feature type="domain" description="Nucleolar complex-associated protein 3 N-terminal" evidence="10">
    <location>
        <begin position="139"/>
        <end position="231"/>
    </location>
</feature>
<evidence type="ECO:0000256" key="6">
    <source>
        <dbReference type="ARBA" id="ARBA00032937"/>
    </source>
</evidence>
<comment type="subcellular location">
    <subcellularLocation>
        <location evidence="1">Nucleus</location>
        <location evidence="1">Nucleolus</location>
    </subcellularLocation>
</comment>
<comment type="caution">
    <text evidence="11">The sequence shown here is derived from an EMBL/GenBank/DDBJ whole genome shotgun (WGS) entry which is preliminary data.</text>
</comment>
<protein>
    <recommendedName>
        <fullName evidence="6">NOC3-like protein</fullName>
    </recommendedName>
    <alternativeName>
        <fullName evidence="5">Nucleolar complex-associated protein 3-like protein</fullName>
    </alternativeName>
</protein>
<dbReference type="EMBL" id="LJIJ01000184">
    <property type="protein sequence ID" value="ODN00852.1"/>
    <property type="molecule type" value="Genomic_DNA"/>
</dbReference>
<evidence type="ECO:0000256" key="4">
    <source>
        <dbReference type="ARBA" id="ARBA00023242"/>
    </source>
</evidence>
<evidence type="ECO:0000256" key="2">
    <source>
        <dbReference type="ARBA" id="ARBA00007797"/>
    </source>
</evidence>
<dbReference type="InterPro" id="IPR005612">
    <property type="entry name" value="CCAAT-binding_factor"/>
</dbReference>
<evidence type="ECO:0000256" key="1">
    <source>
        <dbReference type="ARBA" id="ARBA00004604"/>
    </source>
</evidence>
<dbReference type="STRING" id="48709.A0A1D2N6K0"/>
<evidence type="ECO:0000256" key="7">
    <source>
        <dbReference type="SAM" id="Coils"/>
    </source>
</evidence>
<reference evidence="11 12" key="1">
    <citation type="journal article" date="2016" name="Genome Biol. Evol.">
        <title>Gene Family Evolution Reflects Adaptation to Soil Environmental Stressors in the Genome of the Collembolan Orchesella cincta.</title>
        <authorList>
            <person name="Faddeeva-Vakhrusheva A."/>
            <person name="Derks M.F."/>
            <person name="Anvar S.Y."/>
            <person name="Agamennone V."/>
            <person name="Suring W."/>
            <person name="Smit S."/>
            <person name="van Straalen N.M."/>
            <person name="Roelofs D."/>
        </authorList>
    </citation>
    <scope>NUCLEOTIDE SEQUENCE [LARGE SCALE GENOMIC DNA]</scope>
    <source>
        <tissue evidence="11">Mixed pool</tissue>
    </source>
</reference>
<dbReference type="AlphaFoldDB" id="A0A1D2N6K0"/>
<feature type="domain" description="CCAAT-binding factor" evidence="9">
    <location>
        <begin position="480"/>
        <end position="631"/>
    </location>
</feature>
<dbReference type="PANTHER" id="PTHR14428">
    <property type="entry name" value="NUCLEOLAR COMPLEX PROTEIN 3"/>
    <property type="match status" value="1"/>
</dbReference>
<evidence type="ECO:0000259" key="9">
    <source>
        <dbReference type="Pfam" id="PF03914"/>
    </source>
</evidence>
<dbReference type="SUPFAM" id="SSF48371">
    <property type="entry name" value="ARM repeat"/>
    <property type="match status" value="1"/>
</dbReference>
<evidence type="ECO:0000313" key="12">
    <source>
        <dbReference type="Proteomes" id="UP000094527"/>
    </source>
</evidence>
<gene>
    <name evidence="11" type="ORF">Ocin01_05828</name>
</gene>